<feature type="domain" description="Bacteriophage T5 Orf172 DNA-binding" evidence="1">
    <location>
        <begin position="272"/>
        <end position="366"/>
    </location>
</feature>
<dbReference type="Pfam" id="PF13455">
    <property type="entry name" value="MUG113"/>
    <property type="match status" value="1"/>
</dbReference>
<dbReference type="RefSeq" id="WP_194512190.1">
    <property type="nucleotide sequence ID" value="NZ_JADIXP010000001.1"/>
</dbReference>
<dbReference type="AlphaFoldDB" id="A0ABD4K458"/>
<evidence type="ECO:0000313" key="2">
    <source>
        <dbReference type="EMBL" id="MBF4176521.1"/>
    </source>
</evidence>
<gene>
    <name evidence="2" type="ORF">ISP11_01465</name>
</gene>
<proteinExistence type="predicted"/>
<dbReference type="Proteomes" id="UP000628560">
    <property type="component" value="Unassembled WGS sequence"/>
</dbReference>
<dbReference type="SMART" id="SM00974">
    <property type="entry name" value="T5orf172"/>
    <property type="match status" value="1"/>
</dbReference>
<dbReference type="EMBL" id="JADIXP010000001">
    <property type="protein sequence ID" value="MBF4176521.1"/>
    <property type="molecule type" value="Genomic_DNA"/>
</dbReference>
<dbReference type="InterPro" id="IPR018306">
    <property type="entry name" value="Phage_T5_Orf172_DNA-bd"/>
</dbReference>
<evidence type="ECO:0000313" key="3">
    <source>
        <dbReference type="Proteomes" id="UP000628560"/>
    </source>
</evidence>
<reference evidence="2 3" key="1">
    <citation type="submission" date="2020-11" db="EMBL/GenBank/DDBJ databases">
        <title>Identification of Lelliottia nimipressuralis from Wound Infection by Whole Genome-Based Bacterial Identification.</title>
        <authorList>
            <person name="Navarathna D.H."/>
            <person name="Choi H."/>
            <person name="Jinadatha C."/>
            <person name="Chatterjee P."/>
            <person name="Hwang M."/>
        </authorList>
    </citation>
    <scope>NUCLEOTIDE SEQUENCE [LARGE SCALE GENOMIC DNA]</scope>
    <source>
        <strain evidence="2 3">DN2020</strain>
    </source>
</reference>
<comment type="caution">
    <text evidence="2">The sequence shown here is derived from an EMBL/GenBank/DDBJ whole genome shotgun (WGS) entry which is preliminary data.</text>
</comment>
<accession>A0ABD4K458</accession>
<sequence length="389" mass="44684">MEDWLNEILASDTQGLLKKNPQSSAQTADDHLIAKFKQINEFFDKHGREPQANRSNPIELMRSKSLESIRSNELHCRALEQYDIHGLLPRFEETKLSSIEAILADDMLGILDLPDDSIFNLKHVKKTLGMPHHVAKRKKCANFDEYEPLFRQCHADLKTGEMEAVQFTGEQQIKKGMFFILHGVTCYVSDMEERQRKNGKINARLHLVFENGTESDMLLRSLATGLYKDETGRRILAKSDKELDELLNITRDDKKSGYIYILKSLSNEPEISSVNNLYKIGYSTTPVMQRIANAEKEPTYLMASVQLVSEFECYNMRTHKFEGLLHTFFGHSCLDVQLADHKGVIHTPREWFIAPLECIKQAIQMLITGDIVNYRYDAITQEIVERATP</sequence>
<name>A0ABD4K458_9ENTR</name>
<organism evidence="2 3">
    <name type="scientific">Lelliottia nimipressuralis</name>
    <dbReference type="NCBI Taxonomy" id="69220"/>
    <lineage>
        <taxon>Bacteria</taxon>
        <taxon>Pseudomonadati</taxon>
        <taxon>Pseudomonadota</taxon>
        <taxon>Gammaproteobacteria</taxon>
        <taxon>Enterobacterales</taxon>
        <taxon>Enterobacteriaceae</taxon>
        <taxon>Lelliottia</taxon>
    </lineage>
</organism>
<protein>
    <submittedName>
        <fullName evidence="2">GIY-YIG nuclease family protein</fullName>
    </submittedName>
</protein>
<evidence type="ECO:0000259" key="1">
    <source>
        <dbReference type="SMART" id="SM00974"/>
    </source>
</evidence>